<organism evidence="1 2">
    <name type="scientific">Streptomyces millisiae</name>
    <dbReference type="NCBI Taxonomy" id="3075542"/>
    <lineage>
        <taxon>Bacteria</taxon>
        <taxon>Bacillati</taxon>
        <taxon>Actinomycetota</taxon>
        <taxon>Actinomycetes</taxon>
        <taxon>Kitasatosporales</taxon>
        <taxon>Streptomycetaceae</taxon>
        <taxon>Streptomyces</taxon>
    </lineage>
</organism>
<name>A0ABU2LLS3_9ACTN</name>
<dbReference type="Proteomes" id="UP001183420">
    <property type="component" value="Unassembled WGS sequence"/>
</dbReference>
<dbReference type="EMBL" id="JAVREM010000007">
    <property type="protein sequence ID" value="MDT0318531.1"/>
    <property type="molecule type" value="Genomic_DNA"/>
</dbReference>
<sequence length="130" mass="14440">MANAHLLHATLRRIQVCPERWNQMTYRRRDQGCFAYHAALLAGAQLARPNPVIAGTDGSVIGSNHSTELVFNEAARALGFAEGDTISIPAFARKALRLRVQEAAELFDALNTLADLERFVRRYARTDECA</sequence>
<protein>
    <submittedName>
        <fullName evidence="1">Uncharacterized protein</fullName>
    </submittedName>
</protein>
<proteinExistence type="predicted"/>
<evidence type="ECO:0000313" key="2">
    <source>
        <dbReference type="Proteomes" id="UP001183420"/>
    </source>
</evidence>
<keyword evidence="2" id="KW-1185">Reference proteome</keyword>
<accession>A0ABU2LLS3</accession>
<dbReference type="RefSeq" id="WP_311597273.1">
    <property type="nucleotide sequence ID" value="NZ_JAVREM010000007.1"/>
</dbReference>
<reference evidence="2" key="1">
    <citation type="submission" date="2023-07" db="EMBL/GenBank/DDBJ databases">
        <title>30 novel species of actinomycetes from the DSMZ collection.</title>
        <authorList>
            <person name="Nouioui I."/>
        </authorList>
    </citation>
    <scope>NUCLEOTIDE SEQUENCE [LARGE SCALE GENOMIC DNA]</scope>
    <source>
        <strain evidence="2">DSM 44918</strain>
    </source>
</reference>
<gene>
    <name evidence="1" type="ORF">RNC47_09310</name>
</gene>
<evidence type="ECO:0000313" key="1">
    <source>
        <dbReference type="EMBL" id="MDT0318531.1"/>
    </source>
</evidence>
<comment type="caution">
    <text evidence="1">The sequence shown here is derived from an EMBL/GenBank/DDBJ whole genome shotgun (WGS) entry which is preliminary data.</text>
</comment>